<organism evidence="1 2">
    <name type="scientific">Punica granatum</name>
    <name type="common">Pomegranate</name>
    <dbReference type="NCBI Taxonomy" id="22663"/>
    <lineage>
        <taxon>Eukaryota</taxon>
        <taxon>Viridiplantae</taxon>
        <taxon>Streptophyta</taxon>
        <taxon>Embryophyta</taxon>
        <taxon>Tracheophyta</taxon>
        <taxon>Spermatophyta</taxon>
        <taxon>Magnoliopsida</taxon>
        <taxon>eudicotyledons</taxon>
        <taxon>Gunneridae</taxon>
        <taxon>Pentapetalae</taxon>
        <taxon>rosids</taxon>
        <taxon>malvids</taxon>
        <taxon>Myrtales</taxon>
        <taxon>Lythraceae</taxon>
        <taxon>Punica</taxon>
    </lineage>
</organism>
<proteinExistence type="predicted"/>
<dbReference type="EMBL" id="PGOL01000531">
    <property type="protein sequence ID" value="PKI68960.1"/>
    <property type="molecule type" value="Genomic_DNA"/>
</dbReference>
<evidence type="ECO:0000313" key="2">
    <source>
        <dbReference type="Proteomes" id="UP000233551"/>
    </source>
</evidence>
<name>A0A2I0KKW6_PUNGR</name>
<gene>
    <name evidence="1" type="ORF">CRG98_010640</name>
</gene>
<keyword evidence="2" id="KW-1185">Reference proteome</keyword>
<protein>
    <submittedName>
        <fullName evidence="1">Uncharacterized protein</fullName>
    </submittedName>
</protein>
<sequence>MRGKSRGSGKRVERLGWMTRTVTAAIGRKRGWYDSSDHGIEQGGKLGKVEPPELEGIVAAPAVEPWLPGLSCGLEARLGYAVGPT</sequence>
<dbReference type="Proteomes" id="UP000233551">
    <property type="component" value="Unassembled WGS sequence"/>
</dbReference>
<dbReference type="AlphaFoldDB" id="A0A2I0KKW6"/>
<evidence type="ECO:0000313" key="1">
    <source>
        <dbReference type="EMBL" id="PKI68960.1"/>
    </source>
</evidence>
<comment type="caution">
    <text evidence="1">The sequence shown here is derived from an EMBL/GenBank/DDBJ whole genome shotgun (WGS) entry which is preliminary data.</text>
</comment>
<accession>A0A2I0KKW6</accession>
<reference evidence="1 2" key="1">
    <citation type="submission" date="2017-11" db="EMBL/GenBank/DDBJ databases">
        <title>De-novo sequencing of pomegranate (Punica granatum L.) genome.</title>
        <authorList>
            <person name="Akparov Z."/>
            <person name="Amiraslanov A."/>
            <person name="Hajiyeva S."/>
            <person name="Abbasov M."/>
            <person name="Kaur K."/>
            <person name="Hamwieh A."/>
            <person name="Solovyev V."/>
            <person name="Salamov A."/>
            <person name="Braich B."/>
            <person name="Kosarev P."/>
            <person name="Mahmoud A."/>
            <person name="Hajiyev E."/>
            <person name="Babayeva S."/>
            <person name="Izzatullayeva V."/>
            <person name="Mammadov A."/>
            <person name="Mammadov A."/>
            <person name="Sharifova S."/>
            <person name="Ojaghi J."/>
            <person name="Eynullazada K."/>
            <person name="Bayramov B."/>
            <person name="Abdulazimova A."/>
            <person name="Shahmuradov I."/>
        </authorList>
    </citation>
    <scope>NUCLEOTIDE SEQUENCE [LARGE SCALE GENOMIC DNA]</scope>
    <source>
        <strain evidence="2">cv. AG2017</strain>
        <tissue evidence="1">Leaf</tissue>
    </source>
</reference>